<accession>A0A4T0X1F2</accession>
<sequence length="330" mass="37815">MQRRVSLVFSEQSMPVKKQSSSSNLQSLSIQQQEPSSVPIEHAESVFATNKPSCPMLKKDFHSSHINDLRQKLLSTPRRLKNSFDDIDLLHEPERRGSIPMIGSLIYYKRKNEECDSNYTTNPPNKNEHDSNSQNMALTKPLNQELKVFRHFSTPEVIKDHIPLRPRFNFLHHTNISEKTPKCAINDESDASPIYQSDIDDDEFSLINSKIHSQIKKNTQKFNKFIREQKEKTKFGRHHFHIPGIDPEVNDDSHESLNPIASNESSGTTSFSKKSNSSPHLTGNSDYQPTKVESDQFANDALQPTRSPNSRHRRRLTCAMIFTPPKVVEI</sequence>
<evidence type="ECO:0000313" key="2">
    <source>
        <dbReference type="EMBL" id="TID28768.1"/>
    </source>
</evidence>
<dbReference type="OrthoDB" id="3993103at2759"/>
<feature type="region of interest" description="Disordered" evidence="1">
    <location>
        <begin position="1"/>
        <end position="36"/>
    </location>
</feature>
<feature type="compositionally biased region" description="Polar residues" evidence="1">
    <location>
        <begin position="259"/>
        <end position="288"/>
    </location>
</feature>
<gene>
    <name evidence="2" type="ORF">CANINC_002287</name>
</gene>
<reference evidence="2 3" key="1">
    <citation type="journal article" date="2019" name="Front. Genet.">
        <title>Whole-Genome Sequencing of the Opportunistic Yeast Pathogen Candida inconspicua Uncovers Its Hybrid Origin.</title>
        <authorList>
            <person name="Mixao V."/>
            <person name="Hansen A.P."/>
            <person name="Saus E."/>
            <person name="Boekhout T."/>
            <person name="Lass-Florl C."/>
            <person name="Gabaldon T."/>
        </authorList>
    </citation>
    <scope>NUCLEOTIDE SEQUENCE [LARGE SCALE GENOMIC DNA]</scope>
    <source>
        <strain evidence="2 3">CBS 180</strain>
    </source>
</reference>
<evidence type="ECO:0000313" key="3">
    <source>
        <dbReference type="Proteomes" id="UP000307173"/>
    </source>
</evidence>
<feature type="region of interest" description="Disordered" evidence="1">
    <location>
        <begin position="236"/>
        <end position="291"/>
    </location>
</feature>
<feature type="compositionally biased region" description="Low complexity" evidence="1">
    <location>
        <begin position="19"/>
        <end position="33"/>
    </location>
</feature>
<organism evidence="2 3">
    <name type="scientific">Pichia inconspicua</name>
    <dbReference type="NCBI Taxonomy" id="52247"/>
    <lineage>
        <taxon>Eukaryota</taxon>
        <taxon>Fungi</taxon>
        <taxon>Dikarya</taxon>
        <taxon>Ascomycota</taxon>
        <taxon>Saccharomycotina</taxon>
        <taxon>Pichiomycetes</taxon>
        <taxon>Pichiales</taxon>
        <taxon>Pichiaceae</taxon>
        <taxon>Pichia</taxon>
    </lineage>
</organism>
<keyword evidence="3" id="KW-1185">Reference proteome</keyword>
<comment type="caution">
    <text evidence="2">The sequence shown here is derived from an EMBL/GenBank/DDBJ whole genome shotgun (WGS) entry which is preliminary data.</text>
</comment>
<dbReference type="EMBL" id="SELW01000370">
    <property type="protein sequence ID" value="TID28768.1"/>
    <property type="molecule type" value="Genomic_DNA"/>
</dbReference>
<proteinExistence type="predicted"/>
<evidence type="ECO:0000256" key="1">
    <source>
        <dbReference type="SAM" id="MobiDB-lite"/>
    </source>
</evidence>
<protein>
    <submittedName>
        <fullName evidence="2">Uncharacterized protein</fullName>
    </submittedName>
</protein>
<dbReference type="AlphaFoldDB" id="A0A4T0X1F2"/>
<dbReference type="Proteomes" id="UP000307173">
    <property type="component" value="Unassembled WGS sequence"/>
</dbReference>
<name>A0A4T0X1F2_9ASCO</name>